<keyword evidence="7" id="KW-1185">Reference proteome</keyword>
<dbReference type="Gene3D" id="3.90.220.20">
    <property type="entry name" value="DNA methylase specificity domains"/>
    <property type="match status" value="2"/>
</dbReference>
<gene>
    <name evidence="6" type="ORF">J2Z77_005982</name>
</gene>
<evidence type="ECO:0000313" key="7">
    <source>
        <dbReference type="Proteomes" id="UP001519310"/>
    </source>
</evidence>
<evidence type="ECO:0000313" key="6">
    <source>
        <dbReference type="EMBL" id="MBP2040131.1"/>
    </source>
</evidence>
<sequence>MNIDAHAVTSEKTYRIAGVRGFGNGVFAREQITGGQTSYKTLHRMTGGQFVMSRLKAFEGAIALVPDEFDGYFASPEFPTFSLREGVGESRYVKHLFGWPAFWDMLKGESKGIGARRERVSAERLLALRVPLPHVDEQRRIADKLDAAMEKCMTVQTLRSHASSVRVSLQESMIHEALEHSTETVRMGDIVTLKRDEINVLPEAIYRPIGMRGFGRGMIRYDSTPGSQLGKLRFYRFPNSALVLSNIKAWEGAIGMTSENEEEFVASNRFLFYVPKDGRVNISYLRHYLLARKGLSQISACSPGAADRNRTLGMKRFENIRFDLPPRDTQDRVASTLDGLNERLSAAHSLPTLQALPPSLLDAAFSGRL</sequence>
<evidence type="ECO:0000256" key="1">
    <source>
        <dbReference type="ARBA" id="ARBA00010923"/>
    </source>
</evidence>
<dbReference type="RefSeq" id="WP_189972159.1">
    <property type="nucleotide sequence ID" value="NZ_BMVL01000010.1"/>
</dbReference>
<keyword evidence="6" id="KW-0378">Hydrolase</keyword>
<dbReference type="InterPro" id="IPR044946">
    <property type="entry name" value="Restrct_endonuc_typeI_TRD_sf"/>
</dbReference>
<name>A0ABS4LDD2_STRAV</name>
<dbReference type="SUPFAM" id="SSF116734">
    <property type="entry name" value="DNA methylase specificity domain"/>
    <property type="match status" value="2"/>
</dbReference>
<keyword evidence="3" id="KW-0238">DNA-binding</keyword>
<comment type="subunit">
    <text evidence="4">The methyltransferase is composed of M and S polypeptides.</text>
</comment>
<proteinExistence type="inferred from homology"/>
<dbReference type="PANTHER" id="PTHR43140:SF1">
    <property type="entry name" value="TYPE I RESTRICTION ENZYME ECOKI SPECIFICITY SUBUNIT"/>
    <property type="match status" value="1"/>
</dbReference>
<comment type="caution">
    <text evidence="6">The sequence shown here is derived from an EMBL/GenBank/DDBJ whole genome shotgun (WGS) entry which is preliminary data.</text>
</comment>
<dbReference type="InterPro" id="IPR000055">
    <property type="entry name" value="Restrct_endonuc_typeI_TRD"/>
</dbReference>
<dbReference type="InterPro" id="IPR051212">
    <property type="entry name" value="Type-I_RE_S_subunit"/>
</dbReference>
<dbReference type="EMBL" id="JAGGLQ010000015">
    <property type="protein sequence ID" value="MBP2040131.1"/>
    <property type="molecule type" value="Genomic_DNA"/>
</dbReference>
<comment type="similarity">
    <text evidence="1">Belongs to the type-I restriction system S methylase family.</text>
</comment>
<feature type="domain" description="Type I restriction modification DNA specificity" evidence="5">
    <location>
        <begin position="183"/>
        <end position="342"/>
    </location>
</feature>
<evidence type="ECO:0000256" key="3">
    <source>
        <dbReference type="ARBA" id="ARBA00023125"/>
    </source>
</evidence>
<dbReference type="EC" id="3.1.21.3" evidence="6"/>
<reference evidence="6 7" key="1">
    <citation type="submission" date="2021-03" db="EMBL/GenBank/DDBJ databases">
        <title>Genomic Encyclopedia of Type Strains, Phase IV (KMG-IV): sequencing the most valuable type-strain genomes for metagenomic binning, comparative biology and taxonomic classification.</title>
        <authorList>
            <person name="Goeker M."/>
        </authorList>
    </citation>
    <scope>NUCLEOTIDE SEQUENCE [LARGE SCALE GENOMIC DNA]</scope>
    <source>
        <strain evidence="6 7">DSM 40526</strain>
    </source>
</reference>
<evidence type="ECO:0000256" key="2">
    <source>
        <dbReference type="ARBA" id="ARBA00022747"/>
    </source>
</evidence>
<dbReference type="Proteomes" id="UP001519310">
    <property type="component" value="Unassembled WGS sequence"/>
</dbReference>
<keyword evidence="2" id="KW-0680">Restriction system</keyword>
<accession>A0ABS4LDD2</accession>
<organism evidence="6 7">
    <name type="scientific">Streptomyces avidinii</name>
    <dbReference type="NCBI Taxonomy" id="1895"/>
    <lineage>
        <taxon>Bacteria</taxon>
        <taxon>Bacillati</taxon>
        <taxon>Actinomycetota</taxon>
        <taxon>Actinomycetes</taxon>
        <taxon>Kitasatosporales</taxon>
        <taxon>Streptomycetaceae</taxon>
        <taxon>Streptomyces</taxon>
    </lineage>
</organism>
<dbReference type="GO" id="GO:0009035">
    <property type="term" value="F:type I site-specific deoxyribonuclease activity"/>
    <property type="evidence" value="ECO:0007669"/>
    <property type="project" value="UniProtKB-EC"/>
</dbReference>
<dbReference type="PANTHER" id="PTHR43140">
    <property type="entry name" value="TYPE-1 RESTRICTION ENZYME ECOKI SPECIFICITY PROTEIN"/>
    <property type="match status" value="1"/>
</dbReference>
<evidence type="ECO:0000259" key="5">
    <source>
        <dbReference type="Pfam" id="PF01420"/>
    </source>
</evidence>
<dbReference type="Pfam" id="PF01420">
    <property type="entry name" value="Methylase_S"/>
    <property type="match status" value="1"/>
</dbReference>
<protein>
    <submittedName>
        <fullName evidence="6">Type I restriction enzyme S subunit</fullName>
        <ecNumber evidence="6">3.1.21.3</ecNumber>
    </submittedName>
</protein>
<evidence type="ECO:0000256" key="4">
    <source>
        <dbReference type="ARBA" id="ARBA00038652"/>
    </source>
</evidence>